<comment type="caution">
    <text evidence="1">The sequence shown here is derived from an EMBL/GenBank/DDBJ whole genome shotgun (WGS) entry which is preliminary data.</text>
</comment>
<dbReference type="EMBL" id="CM016762">
    <property type="protein sequence ID" value="TMS38177.1"/>
    <property type="molecule type" value="Genomic_DNA"/>
</dbReference>
<reference evidence="1 2" key="2">
    <citation type="journal article" date="2019" name="G3 (Bethesda)">
        <title>Hybrid Assembly of the Genome of the Entomopathogenic Nematode Steinernema carpocapsae Identifies the X-Chromosome.</title>
        <authorList>
            <person name="Serra L."/>
            <person name="Macchietto M."/>
            <person name="Macias-Munoz A."/>
            <person name="McGill C.J."/>
            <person name="Rodriguez I.M."/>
            <person name="Rodriguez B."/>
            <person name="Murad R."/>
            <person name="Mortazavi A."/>
        </authorList>
    </citation>
    <scope>NUCLEOTIDE SEQUENCE [LARGE SCALE GENOMIC DNA]</scope>
    <source>
        <strain evidence="1 2">ALL</strain>
    </source>
</reference>
<dbReference type="Proteomes" id="UP000298663">
    <property type="component" value="Chromosome X"/>
</dbReference>
<name>A0A4U8V114_STECR</name>
<dbReference type="AlphaFoldDB" id="A0A4U8V114"/>
<proteinExistence type="predicted"/>
<dbReference type="EMBL" id="AZBU02000001">
    <property type="protein sequence ID" value="TMS38177.1"/>
    <property type="molecule type" value="Genomic_DNA"/>
</dbReference>
<accession>A0A4U8V114</accession>
<keyword evidence="2" id="KW-1185">Reference proteome</keyword>
<organism evidence="1 2">
    <name type="scientific">Steinernema carpocapsae</name>
    <name type="common">Entomopathogenic nematode</name>
    <dbReference type="NCBI Taxonomy" id="34508"/>
    <lineage>
        <taxon>Eukaryota</taxon>
        <taxon>Metazoa</taxon>
        <taxon>Ecdysozoa</taxon>
        <taxon>Nematoda</taxon>
        <taxon>Chromadorea</taxon>
        <taxon>Rhabditida</taxon>
        <taxon>Tylenchina</taxon>
        <taxon>Panagrolaimomorpha</taxon>
        <taxon>Strongyloidoidea</taxon>
        <taxon>Steinernematidae</taxon>
        <taxon>Steinernema</taxon>
    </lineage>
</organism>
<evidence type="ECO:0000313" key="2">
    <source>
        <dbReference type="Proteomes" id="UP000298663"/>
    </source>
</evidence>
<reference evidence="1 2" key="1">
    <citation type="journal article" date="2015" name="Genome Biol.">
        <title>Comparative genomics of Steinernema reveals deeply conserved gene regulatory networks.</title>
        <authorList>
            <person name="Dillman A.R."/>
            <person name="Macchietto M."/>
            <person name="Porter C.F."/>
            <person name="Rogers A."/>
            <person name="Williams B."/>
            <person name="Antoshechkin I."/>
            <person name="Lee M.M."/>
            <person name="Goodwin Z."/>
            <person name="Lu X."/>
            <person name="Lewis E.E."/>
            <person name="Goodrich-Blair H."/>
            <person name="Stock S.P."/>
            <person name="Adams B.J."/>
            <person name="Sternberg P.W."/>
            <person name="Mortazavi A."/>
        </authorList>
    </citation>
    <scope>NUCLEOTIDE SEQUENCE [LARGE SCALE GENOMIC DNA]</scope>
    <source>
        <strain evidence="1 2">ALL</strain>
    </source>
</reference>
<gene>
    <name evidence="1" type="ORF">L596_004954</name>
</gene>
<sequence>MSDTGAEEVIKKGWRDLQTCAFLSTCRVHCRALRELKRWPSVCRPGPNSSLPLPGSFRDSITWCGGTWSVCLRVSANSANSLLPRTDPTAANHNLAFFRTSPLRRTCGAIMCYGRV</sequence>
<protein>
    <submittedName>
        <fullName evidence="1">Uncharacterized protein</fullName>
    </submittedName>
</protein>
<evidence type="ECO:0000313" key="1">
    <source>
        <dbReference type="EMBL" id="TMS38177.1"/>
    </source>
</evidence>